<gene>
    <name evidence="7" type="ORF">SAMN04487759_1038</name>
</gene>
<proteinExistence type="predicted"/>
<dbReference type="PANTHER" id="PTHR43649:SF33">
    <property type="entry name" value="POLYGALACTURONAN_RHAMNOGALACTURONAN-BINDING PROTEIN YTCQ"/>
    <property type="match status" value="1"/>
</dbReference>
<dbReference type="SUPFAM" id="SSF53850">
    <property type="entry name" value="Periplasmic binding protein-like II"/>
    <property type="match status" value="1"/>
</dbReference>
<dbReference type="EMBL" id="FNNF01000003">
    <property type="protein sequence ID" value="SDW06322.1"/>
    <property type="molecule type" value="Genomic_DNA"/>
</dbReference>
<evidence type="ECO:0000313" key="8">
    <source>
        <dbReference type="Proteomes" id="UP000182429"/>
    </source>
</evidence>
<feature type="signal peptide" evidence="6">
    <location>
        <begin position="1"/>
        <end position="20"/>
    </location>
</feature>
<sequence length="541" mass="62879">MLKKLSFIFLSLIIITSCQTGSLRDSFDASYKYAQNTPYGRYPETVTYTLAHMAGVSNSYMPEGDTSENNAYTRYLSKKLNIQNINKIDEVEDRYFKAVNYSILKKNIPDVMIINNYHDLQYLVEHDMIEDLSTAYKKCTTQRIKDIYNSYPSILNHVTINGKLYAMPETNINDGPNLFWCREDWLKECGLQAPKTLTDVENIVRTFKKKKKTVGLVTDTSLTAGTGFSSEYLLNLYFASYNTYPKQWIMKGNQANYGSVDQNVKKVLSHLHELYKEGVLDQKFLERTSNNIAQLIIDGQCGAFFGPWWVPNNPLVTAKQKDASINWKPYRIETNKNGETTYHSINPSTKYVVVRKGFKHPEIIFKIISVIFDYLRYENMNVKEINDYYRLNVDPTARPISINVDYKNALHRSYENVQAILNGEKKRDVMAIDYPYAEACKNYLKNDKKNQAENWAAYASRIEALKLLETPLVKEVNSVYFGTTKTMMIKWWRLEEMEKDTYLKIICGKDSVSSFDQFVKKWYEHGGSEITKEVNQEIKKW</sequence>
<evidence type="ECO:0000256" key="4">
    <source>
        <dbReference type="ARBA" id="ARBA00023139"/>
    </source>
</evidence>
<evidence type="ECO:0000256" key="6">
    <source>
        <dbReference type="SAM" id="SignalP"/>
    </source>
</evidence>
<keyword evidence="1" id="KW-1003">Cell membrane</keyword>
<dbReference type="OrthoDB" id="2644263at2"/>
<evidence type="ECO:0000313" key="7">
    <source>
        <dbReference type="EMBL" id="SDW06322.1"/>
    </source>
</evidence>
<keyword evidence="2 6" id="KW-0732">Signal</keyword>
<organism evidence="7 8">
    <name type="scientific">Kandleria vitulina</name>
    <dbReference type="NCBI Taxonomy" id="1630"/>
    <lineage>
        <taxon>Bacteria</taxon>
        <taxon>Bacillati</taxon>
        <taxon>Bacillota</taxon>
        <taxon>Erysipelotrichia</taxon>
        <taxon>Erysipelotrichales</taxon>
        <taxon>Coprobacillaceae</taxon>
        <taxon>Kandleria</taxon>
    </lineage>
</organism>
<evidence type="ECO:0000256" key="5">
    <source>
        <dbReference type="ARBA" id="ARBA00023288"/>
    </source>
</evidence>
<keyword evidence="4" id="KW-0564">Palmitate</keyword>
<dbReference type="PROSITE" id="PS51257">
    <property type="entry name" value="PROKAR_LIPOPROTEIN"/>
    <property type="match status" value="1"/>
</dbReference>
<dbReference type="InterPro" id="IPR050490">
    <property type="entry name" value="Bact_solute-bd_prot1"/>
</dbReference>
<dbReference type="InterPro" id="IPR006059">
    <property type="entry name" value="SBP"/>
</dbReference>
<dbReference type="PANTHER" id="PTHR43649">
    <property type="entry name" value="ARABINOSE-BINDING PROTEIN-RELATED"/>
    <property type="match status" value="1"/>
</dbReference>
<reference evidence="7 8" key="1">
    <citation type="submission" date="2016-10" db="EMBL/GenBank/DDBJ databases">
        <authorList>
            <person name="de Groot N.N."/>
        </authorList>
    </citation>
    <scope>NUCLEOTIDE SEQUENCE [LARGE SCALE GENOMIC DNA]</scope>
    <source>
        <strain evidence="7 8">S3b</strain>
    </source>
</reference>
<keyword evidence="3" id="KW-0472">Membrane</keyword>
<dbReference type="RefSeq" id="WP_074685490.1">
    <property type="nucleotide sequence ID" value="NZ_FNNF01000003.1"/>
</dbReference>
<evidence type="ECO:0000256" key="2">
    <source>
        <dbReference type="ARBA" id="ARBA00022729"/>
    </source>
</evidence>
<dbReference type="Gene3D" id="3.40.190.10">
    <property type="entry name" value="Periplasmic binding protein-like II"/>
    <property type="match status" value="2"/>
</dbReference>
<dbReference type="eggNOG" id="COG1653">
    <property type="taxonomic scope" value="Bacteria"/>
</dbReference>
<dbReference type="Proteomes" id="UP000182429">
    <property type="component" value="Unassembled WGS sequence"/>
</dbReference>
<dbReference type="AlphaFoldDB" id="A0A1H2QGS4"/>
<dbReference type="STRING" id="1630.SAMN05216514_101217"/>
<evidence type="ECO:0000256" key="3">
    <source>
        <dbReference type="ARBA" id="ARBA00023136"/>
    </source>
</evidence>
<feature type="chain" id="PRO_5039124111" evidence="6">
    <location>
        <begin position="21"/>
        <end position="541"/>
    </location>
</feature>
<name>A0A1H2QGS4_9FIRM</name>
<evidence type="ECO:0000256" key="1">
    <source>
        <dbReference type="ARBA" id="ARBA00022475"/>
    </source>
</evidence>
<accession>A0A1H2QGS4</accession>
<protein>
    <submittedName>
        <fullName evidence="7">Carbohydrate ABC transporter substrate-binding protein, CUT1 family (TC 3.A.1.1.-)</fullName>
    </submittedName>
</protein>
<dbReference type="Pfam" id="PF13416">
    <property type="entry name" value="SBP_bac_8"/>
    <property type="match status" value="1"/>
</dbReference>
<keyword evidence="5" id="KW-0449">Lipoprotein</keyword>